<dbReference type="InterPro" id="IPR006656">
    <property type="entry name" value="Mopterin_OxRdtase"/>
</dbReference>
<evidence type="ECO:0000256" key="3">
    <source>
        <dbReference type="ARBA" id="ARBA00023014"/>
    </source>
</evidence>
<evidence type="ECO:0000313" key="8">
    <source>
        <dbReference type="Proteomes" id="UP001430990"/>
    </source>
</evidence>
<dbReference type="GO" id="GO:0050611">
    <property type="term" value="F:arsenate reductase (azurin) activity"/>
    <property type="evidence" value="ECO:0007669"/>
    <property type="project" value="UniProtKB-EC"/>
</dbReference>
<organism evidence="7 8">
    <name type="scientific">Bradyrhizobium barranii</name>
    <dbReference type="NCBI Taxonomy" id="2992140"/>
    <lineage>
        <taxon>Bacteria</taxon>
        <taxon>Pseudomonadati</taxon>
        <taxon>Pseudomonadota</taxon>
        <taxon>Alphaproteobacteria</taxon>
        <taxon>Hyphomicrobiales</taxon>
        <taxon>Nitrobacteraceae</taxon>
        <taxon>Bradyrhizobium</taxon>
    </lineage>
</organism>
<dbReference type="Gene3D" id="3.30.200.200">
    <property type="match status" value="1"/>
</dbReference>
<dbReference type="Pfam" id="PF18465">
    <property type="entry name" value="Rieske_3"/>
    <property type="match status" value="1"/>
</dbReference>
<dbReference type="SUPFAM" id="SSF50692">
    <property type="entry name" value="ADC-like"/>
    <property type="match status" value="1"/>
</dbReference>
<dbReference type="InterPro" id="IPR050123">
    <property type="entry name" value="Prok_molybdopt-oxidoreductase"/>
</dbReference>
<accession>A0ABY3QJ46</accession>
<keyword evidence="3" id="KW-0411">Iron-sulfur</keyword>
<dbReference type="RefSeq" id="WP_231143575.1">
    <property type="nucleotide sequence ID" value="NZ_CP088100.1"/>
</dbReference>
<dbReference type="Pfam" id="PF01568">
    <property type="entry name" value="Molydop_binding"/>
    <property type="match status" value="1"/>
</dbReference>
<dbReference type="CDD" id="cd02756">
    <property type="entry name" value="MopB_Arsenite-Ox"/>
    <property type="match status" value="1"/>
</dbReference>
<dbReference type="Proteomes" id="UP001430990">
    <property type="component" value="Chromosome"/>
</dbReference>
<sequence>MAYKRQIDRLPIIPTDAKEFNVTCHYCIVGCGYKAYTWPANKQGGTAAAQNKFGTDLSKQQPAETDAWYAPSMYNIVSQNGQDVHIVIKPDHDCVVNSGLGSIRGARMAEMSYSQQRNTELQRLTDPMVWRYGQMQPTSWADALDLVARVTVAVINDMGEDGLFVSAFDHGGAGGGYENTWGTGKLYFGAMKVKNIRIHNRPAYNSEVHATRDMGVGELNNCYEDAELADTIVAVGTNALETQTNYFLNHWIPNLRGSSMDKKKAEFGSEPAEKGRIVIVDPRRTVTVNACEVEAGKDNVMHLALNSGTDLVLFNAWMTYIADKGWLDKAFIDASTTNFDQMRSANKVPLEDAAKLTGLTVDQIRKSAEWIAQPKAGNVRRRTMFAYEKGLIWGNDNYRTNGALVNVALATGNIGRPGGGCVRMGGHQEGYSRPSDAHVGRPAAYVDKLLMEGKGGVHHIWGCDHYKTTLNAFKFKQNYKKRTDLVKEAMMSAPYGDRDAMVKAIVDTIKKGGLFAVDVDIVPTKIGEACHVWLPAATSGEANLTSMNGERRMRLTEKYMDPPGQAMPDSLIAARIANNMERVLREQGKAQYADQFKGFDWKTEEDAFMDGYHGHEKGGEFVTYERLRAMGTNGFQEPATDFKDGKIVGTKRLFADGKFGSKDGKAKFMETQWRGLQAAGKEEESKKWPFLINNGRANLIWQNAYLDQDNEFVMDRMPYPYIQMNPKDMDELKLKQGDLVEVYNDNGSTQAMAYPTPTAKPKQTFMLFAYPTGVQGNVVSAGVNEFVIPNYKQTWGAIRKIADAPEGVKHLSFKSIEYTG</sequence>
<dbReference type="Gene3D" id="3.40.228.10">
    <property type="entry name" value="Dimethylsulfoxide Reductase, domain 2"/>
    <property type="match status" value="1"/>
</dbReference>
<dbReference type="EC" id="1.20.9.1" evidence="7"/>
<keyword evidence="1" id="KW-0479">Metal-binding</keyword>
<keyword evidence="7" id="KW-0560">Oxidoreductase</keyword>
<dbReference type="InterPro" id="IPR014066">
    <property type="entry name" value="AioA/IdrA_lsu"/>
</dbReference>
<evidence type="ECO:0000259" key="4">
    <source>
        <dbReference type="Pfam" id="PF00384"/>
    </source>
</evidence>
<dbReference type="PANTHER" id="PTHR43105:SF10">
    <property type="entry name" value="NADH-QUINONE OXIDOREDUCTASE SUBUNIT G"/>
    <property type="match status" value="1"/>
</dbReference>
<dbReference type="EMBL" id="CP088100">
    <property type="protein sequence ID" value="UFW85935.1"/>
    <property type="molecule type" value="Genomic_DNA"/>
</dbReference>
<protein>
    <submittedName>
        <fullName evidence="7">Arsenate reductase (Azurin) large subunit</fullName>
        <ecNumber evidence="7">1.20.9.1</ecNumber>
    </submittedName>
</protein>
<evidence type="ECO:0000259" key="5">
    <source>
        <dbReference type="Pfam" id="PF01568"/>
    </source>
</evidence>
<name>A0ABY3QJ46_9BRAD</name>
<dbReference type="NCBIfam" id="TIGR02693">
    <property type="entry name" value="arsenite_ox_L"/>
    <property type="match status" value="1"/>
</dbReference>
<gene>
    <name evidence="7" type="ORF">BjapCC829_39565</name>
</gene>
<dbReference type="Gene3D" id="2.40.40.20">
    <property type="match status" value="1"/>
</dbReference>
<dbReference type="SUPFAM" id="SSF53706">
    <property type="entry name" value="Formate dehydrogenase/DMSO reductase, domains 1-3"/>
    <property type="match status" value="1"/>
</dbReference>
<dbReference type="Pfam" id="PF00384">
    <property type="entry name" value="Molybdopterin"/>
    <property type="match status" value="1"/>
</dbReference>
<evidence type="ECO:0000313" key="7">
    <source>
        <dbReference type="EMBL" id="UFW85935.1"/>
    </source>
</evidence>
<feature type="domain" description="Molybdopterin dinucleotide-binding" evidence="5">
    <location>
        <begin position="700"/>
        <end position="779"/>
    </location>
</feature>
<feature type="domain" description="Arsenite oxidase subunit AioA/Iodate reductase subunit IdrA 3Fe-4S cluster" evidence="6">
    <location>
        <begin position="24"/>
        <end position="119"/>
    </location>
</feature>
<dbReference type="InterPro" id="IPR009010">
    <property type="entry name" value="Asp_de-COase-like_dom_sf"/>
</dbReference>
<proteinExistence type="predicted"/>
<feature type="domain" description="Molybdopterin oxidoreductase" evidence="4">
    <location>
        <begin position="123"/>
        <end position="578"/>
    </location>
</feature>
<keyword evidence="8" id="KW-1185">Reference proteome</keyword>
<dbReference type="InterPro" id="IPR041632">
    <property type="entry name" value="AioA/IdrA_3Fe-4S"/>
</dbReference>
<dbReference type="Gene3D" id="3.40.50.740">
    <property type="match status" value="1"/>
</dbReference>
<dbReference type="InterPro" id="IPR006657">
    <property type="entry name" value="MoPterin_dinucl-bd_dom"/>
</dbReference>
<evidence type="ECO:0000259" key="6">
    <source>
        <dbReference type="Pfam" id="PF18465"/>
    </source>
</evidence>
<evidence type="ECO:0000256" key="1">
    <source>
        <dbReference type="ARBA" id="ARBA00022723"/>
    </source>
</evidence>
<dbReference type="PANTHER" id="PTHR43105">
    <property type="entry name" value="RESPIRATORY NITRATE REDUCTASE"/>
    <property type="match status" value="1"/>
</dbReference>
<reference evidence="7" key="1">
    <citation type="submission" date="2021-11" db="EMBL/GenBank/DDBJ databases">
        <title>Australian commercial rhizobial inoculants.</title>
        <authorList>
            <person name="Kohlmeier M.G."/>
            <person name="O'Hara G.W."/>
            <person name="Colombi E."/>
            <person name="Ramsay J.P."/>
            <person name="Terpolilli J."/>
        </authorList>
    </citation>
    <scope>NUCLEOTIDE SEQUENCE</scope>
    <source>
        <strain evidence="7">CC829</strain>
    </source>
</reference>
<evidence type="ECO:0000256" key="2">
    <source>
        <dbReference type="ARBA" id="ARBA00023004"/>
    </source>
</evidence>
<keyword evidence="2" id="KW-0408">Iron</keyword>